<reference evidence="2 3" key="1">
    <citation type="submission" date="2024-09" db="EMBL/GenBank/DDBJ databases">
        <title>Chromosome-scale assembly of Riccia fluitans.</title>
        <authorList>
            <person name="Paukszto L."/>
            <person name="Sawicki J."/>
            <person name="Karawczyk K."/>
            <person name="Piernik-Szablinska J."/>
            <person name="Szczecinska M."/>
            <person name="Mazdziarz M."/>
        </authorList>
    </citation>
    <scope>NUCLEOTIDE SEQUENCE [LARGE SCALE GENOMIC DNA]</scope>
    <source>
        <strain evidence="2">Rf_01</strain>
        <tissue evidence="2">Aerial parts of the thallus</tissue>
    </source>
</reference>
<keyword evidence="3" id="KW-1185">Reference proteome</keyword>
<feature type="region of interest" description="Disordered" evidence="1">
    <location>
        <begin position="1"/>
        <end position="22"/>
    </location>
</feature>
<organism evidence="2 3">
    <name type="scientific">Riccia fluitans</name>
    <dbReference type="NCBI Taxonomy" id="41844"/>
    <lineage>
        <taxon>Eukaryota</taxon>
        <taxon>Viridiplantae</taxon>
        <taxon>Streptophyta</taxon>
        <taxon>Embryophyta</taxon>
        <taxon>Marchantiophyta</taxon>
        <taxon>Marchantiopsida</taxon>
        <taxon>Marchantiidae</taxon>
        <taxon>Marchantiales</taxon>
        <taxon>Ricciaceae</taxon>
        <taxon>Riccia</taxon>
    </lineage>
</organism>
<dbReference type="Gene3D" id="1.25.40.20">
    <property type="entry name" value="Ankyrin repeat-containing domain"/>
    <property type="match status" value="1"/>
</dbReference>
<protein>
    <submittedName>
        <fullName evidence="2">Uncharacterized protein</fullName>
    </submittedName>
</protein>
<name>A0ABD1YJT9_9MARC</name>
<dbReference type="AlphaFoldDB" id="A0ABD1YJT9"/>
<evidence type="ECO:0000313" key="3">
    <source>
        <dbReference type="Proteomes" id="UP001605036"/>
    </source>
</evidence>
<dbReference type="InterPro" id="IPR036770">
    <property type="entry name" value="Ankyrin_rpt-contain_sf"/>
</dbReference>
<dbReference type="EMBL" id="JBHFFA010000004">
    <property type="protein sequence ID" value="KAL2630760.1"/>
    <property type="molecule type" value="Genomic_DNA"/>
</dbReference>
<sequence length="138" mass="14870">MVSSKGNPVVQQDDGSTKQGVTTNNLIEDPSMCLLLLSLWPCVVGVIYHEMYGNRNEMLVNINALATVGQTALHIAAACSRAVDRENGLVELLDHSPDVNISWTSGGRRALHMYLSGENGVGKLTILRNPPEGTDKVV</sequence>
<comment type="caution">
    <text evidence="2">The sequence shown here is derived from an EMBL/GenBank/DDBJ whole genome shotgun (WGS) entry which is preliminary data.</text>
</comment>
<accession>A0ABD1YJT9</accession>
<dbReference type="SUPFAM" id="SSF48403">
    <property type="entry name" value="Ankyrin repeat"/>
    <property type="match status" value="1"/>
</dbReference>
<gene>
    <name evidence="2" type="ORF">R1flu_015446</name>
</gene>
<proteinExistence type="predicted"/>
<evidence type="ECO:0000313" key="2">
    <source>
        <dbReference type="EMBL" id="KAL2630760.1"/>
    </source>
</evidence>
<evidence type="ECO:0000256" key="1">
    <source>
        <dbReference type="SAM" id="MobiDB-lite"/>
    </source>
</evidence>
<dbReference type="Proteomes" id="UP001605036">
    <property type="component" value="Unassembled WGS sequence"/>
</dbReference>